<accession>A0A291E3D6</accession>
<dbReference type="PANTHER" id="PTHR10302:SF27">
    <property type="entry name" value="SINGLE-STRANDED DNA-BINDING PROTEIN"/>
    <property type="match status" value="1"/>
</dbReference>
<name>A0A291E3D6_9ENTR</name>
<gene>
    <name evidence="6" type="primary">ssb_1</name>
    <name evidence="5" type="ORF">CO704_21985</name>
    <name evidence="6" type="ORF">NCTC12120_01877</name>
</gene>
<keyword evidence="1 2" id="KW-0238">DNA-binding</keyword>
<comment type="subunit">
    <text evidence="2">Homotetramer.</text>
</comment>
<protein>
    <recommendedName>
        <fullName evidence="2 3">Single-stranded DNA-binding protein</fullName>
        <shortName evidence="2">SSB</shortName>
    </recommendedName>
</protein>
<dbReference type="GO" id="GO:0006260">
    <property type="term" value="P:DNA replication"/>
    <property type="evidence" value="ECO:0007669"/>
    <property type="project" value="InterPro"/>
</dbReference>
<evidence type="ECO:0000313" key="7">
    <source>
        <dbReference type="Proteomes" id="UP000217979"/>
    </source>
</evidence>
<dbReference type="EMBL" id="CP023525">
    <property type="protein sequence ID" value="ATF94570.1"/>
    <property type="molecule type" value="Genomic_DNA"/>
</dbReference>
<dbReference type="CDD" id="cd04496">
    <property type="entry name" value="SSB_OBF"/>
    <property type="match status" value="1"/>
</dbReference>
<dbReference type="GO" id="GO:0003697">
    <property type="term" value="F:single-stranded DNA binding"/>
    <property type="evidence" value="ECO:0007669"/>
    <property type="project" value="UniProtKB-UniRule"/>
</dbReference>
<dbReference type="PANTHER" id="PTHR10302">
    <property type="entry name" value="SINGLE-STRANDED DNA-BINDING PROTEIN"/>
    <property type="match status" value="1"/>
</dbReference>
<evidence type="ECO:0000256" key="4">
    <source>
        <dbReference type="SAM" id="MobiDB-lite"/>
    </source>
</evidence>
<evidence type="ECO:0000313" key="6">
    <source>
        <dbReference type="EMBL" id="SQA98027.1"/>
    </source>
</evidence>
<comment type="caution">
    <text evidence="2">Lacks conserved residue(s) required for the propagation of feature annotation.</text>
</comment>
<dbReference type="HAMAP" id="MF_00984">
    <property type="entry name" value="SSB"/>
    <property type="match status" value="1"/>
</dbReference>
<dbReference type="Gene3D" id="2.40.50.140">
    <property type="entry name" value="Nucleic acid-binding proteins"/>
    <property type="match status" value="1"/>
</dbReference>
<evidence type="ECO:0000256" key="3">
    <source>
        <dbReference type="RuleBase" id="RU000524"/>
    </source>
</evidence>
<evidence type="ECO:0000313" key="5">
    <source>
        <dbReference type="EMBL" id="ATF94570.1"/>
    </source>
</evidence>
<evidence type="ECO:0000313" key="8">
    <source>
        <dbReference type="Proteomes" id="UP000251197"/>
    </source>
</evidence>
<feature type="region of interest" description="Disordered" evidence="4">
    <location>
        <begin position="112"/>
        <end position="147"/>
    </location>
</feature>
<organism evidence="5 7">
    <name type="scientific">Cedecea neteri</name>
    <dbReference type="NCBI Taxonomy" id="158822"/>
    <lineage>
        <taxon>Bacteria</taxon>
        <taxon>Pseudomonadati</taxon>
        <taxon>Pseudomonadota</taxon>
        <taxon>Gammaproteobacteria</taxon>
        <taxon>Enterobacterales</taxon>
        <taxon>Enterobacteriaceae</taxon>
        <taxon>Cedecea</taxon>
    </lineage>
</organism>
<dbReference type="RefSeq" id="WP_061276930.1">
    <property type="nucleotide sequence ID" value="NZ_CP023525.1"/>
</dbReference>
<dbReference type="InterPro" id="IPR011344">
    <property type="entry name" value="ssDNA-bd"/>
</dbReference>
<proteinExistence type="inferred from homology"/>
<reference evidence="5 7" key="1">
    <citation type="submission" date="2017-09" db="EMBL/GenBank/DDBJ databases">
        <title>FDA dAtabase for Regulatory Grade micrObial Sequences (FDA-ARGOS): Supporting development and validation of Infectious Disease Dx tests.</title>
        <authorList>
            <person name="Minogue T."/>
            <person name="Wolcott M."/>
            <person name="Wasieloski L."/>
            <person name="Aguilar W."/>
            <person name="Moore D."/>
            <person name="Tallon L."/>
            <person name="Sadzewicz L."/>
            <person name="Ott S."/>
            <person name="Zhao X."/>
            <person name="Nagaraj S."/>
            <person name="Vavikolanu K."/>
            <person name="Aluvathingal J."/>
            <person name="Nadendla S."/>
            <person name="Sichtig H."/>
        </authorList>
    </citation>
    <scope>NUCLEOTIDE SEQUENCE [LARGE SCALE GENOMIC DNA]</scope>
    <source>
        <strain evidence="5 7">FDAARGOS_392</strain>
    </source>
</reference>
<evidence type="ECO:0000256" key="1">
    <source>
        <dbReference type="ARBA" id="ARBA00023125"/>
    </source>
</evidence>
<dbReference type="Proteomes" id="UP000251197">
    <property type="component" value="Unassembled WGS sequence"/>
</dbReference>
<reference evidence="6 8" key="2">
    <citation type="submission" date="2018-06" db="EMBL/GenBank/DDBJ databases">
        <authorList>
            <consortium name="Pathogen Informatics"/>
            <person name="Doyle S."/>
        </authorList>
    </citation>
    <scope>NUCLEOTIDE SEQUENCE [LARGE SCALE GENOMIC DNA]</scope>
    <source>
        <strain evidence="6 8">NCTC12120</strain>
    </source>
</reference>
<dbReference type="SUPFAM" id="SSF50249">
    <property type="entry name" value="Nucleic acid-binding proteins"/>
    <property type="match status" value="1"/>
</dbReference>
<dbReference type="InterPro" id="IPR000424">
    <property type="entry name" value="Primosome_PriB/ssb"/>
</dbReference>
<dbReference type="Pfam" id="PF00436">
    <property type="entry name" value="SSB"/>
    <property type="match status" value="1"/>
</dbReference>
<dbReference type="AlphaFoldDB" id="A0A291E3D6"/>
<sequence>MTSRGVNKVLLLGYLGQDPEVRGLPGGGCVATLSLATSDTWRDKATGEQREKTEWHRVVIFNKLAEVAGEYLRKGAQVYIEGALQTRKWQDKSGQDRYTTEIIVNTGGTMQMLGGRPAGSPAQPTRGEQGKPQQAGLLGSGPVTSGTVSTPSGISAGAPMDFDDDIPFMGFGYGMAQSAVYCL</sequence>
<dbReference type="InterPro" id="IPR012340">
    <property type="entry name" value="NA-bd_OB-fold"/>
</dbReference>
<dbReference type="GO" id="GO:0009295">
    <property type="term" value="C:nucleoid"/>
    <property type="evidence" value="ECO:0007669"/>
    <property type="project" value="TreeGrafter"/>
</dbReference>
<feature type="DNA-binding region" evidence="2">
    <location>
        <begin position="55"/>
        <end position="61"/>
    </location>
</feature>
<dbReference type="EMBL" id="UAVU01000003">
    <property type="protein sequence ID" value="SQA98027.1"/>
    <property type="molecule type" value="Genomic_DNA"/>
</dbReference>
<dbReference type="PROSITE" id="PS50935">
    <property type="entry name" value="SSB"/>
    <property type="match status" value="1"/>
</dbReference>
<dbReference type="Proteomes" id="UP000217979">
    <property type="component" value="Chromosome"/>
</dbReference>
<evidence type="ECO:0000256" key="2">
    <source>
        <dbReference type="HAMAP-Rule" id="MF_00984"/>
    </source>
</evidence>
<dbReference type="NCBIfam" id="TIGR00621">
    <property type="entry name" value="ssb"/>
    <property type="match status" value="1"/>
</dbReference>